<reference evidence="2" key="2">
    <citation type="submission" date="2013-04" db="UniProtKB">
        <authorList>
            <consortium name="EnsemblPlants"/>
        </authorList>
    </citation>
    <scope>IDENTIFICATION</scope>
</reference>
<keyword evidence="1" id="KW-0472">Membrane</keyword>
<protein>
    <submittedName>
        <fullName evidence="2">Uncharacterized protein</fullName>
    </submittedName>
</protein>
<keyword evidence="3" id="KW-1185">Reference proteome</keyword>
<evidence type="ECO:0000313" key="3">
    <source>
        <dbReference type="Proteomes" id="UP000006038"/>
    </source>
</evidence>
<feature type="transmembrane region" description="Helical" evidence="1">
    <location>
        <begin position="71"/>
        <end position="95"/>
    </location>
</feature>
<evidence type="ECO:0000313" key="2">
    <source>
        <dbReference type="EnsemblPlants" id="OB04G34840.1"/>
    </source>
</evidence>
<dbReference type="Proteomes" id="UP000006038">
    <property type="component" value="Chromosome 4"/>
</dbReference>
<keyword evidence="1" id="KW-0812">Transmembrane</keyword>
<evidence type="ECO:0000256" key="1">
    <source>
        <dbReference type="SAM" id="Phobius"/>
    </source>
</evidence>
<sequence>MGLKTALQERRRKKISTGAGKMVMAVAMVVAVAAGMVVATCRMWAAATSLGPLAVAVGIDGFAVPTADPAAYSWVLMVFGFAAAIAVVAIAVFSCGADGPDEDNRAVGGAAGVVAAQAAAAGASAGAGAAAATAAAAASGYGGGRGGC</sequence>
<dbReference type="Gramene" id="OB04G34840.1">
    <property type="protein sequence ID" value="OB04G34840.1"/>
    <property type="gene ID" value="OB04G34840"/>
</dbReference>
<dbReference type="AlphaFoldDB" id="J3M259"/>
<dbReference type="EnsemblPlants" id="OB04G34840.1">
    <property type="protein sequence ID" value="OB04G34840.1"/>
    <property type="gene ID" value="OB04G34840"/>
</dbReference>
<accession>J3M259</accession>
<proteinExistence type="predicted"/>
<organism evidence="2">
    <name type="scientific">Oryza brachyantha</name>
    <name type="common">malo sina</name>
    <dbReference type="NCBI Taxonomy" id="4533"/>
    <lineage>
        <taxon>Eukaryota</taxon>
        <taxon>Viridiplantae</taxon>
        <taxon>Streptophyta</taxon>
        <taxon>Embryophyta</taxon>
        <taxon>Tracheophyta</taxon>
        <taxon>Spermatophyta</taxon>
        <taxon>Magnoliopsida</taxon>
        <taxon>Liliopsida</taxon>
        <taxon>Poales</taxon>
        <taxon>Poaceae</taxon>
        <taxon>BOP clade</taxon>
        <taxon>Oryzoideae</taxon>
        <taxon>Oryzeae</taxon>
        <taxon>Oryzinae</taxon>
        <taxon>Oryza</taxon>
    </lineage>
</organism>
<feature type="transmembrane region" description="Helical" evidence="1">
    <location>
        <begin position="21"/>
        <end position="45"/>
    </location>
</feature>
<name>J3M259_ORYBR</name>
<reference evidence="2" key="1">
    <citation type="journal article" date="2013" name="Nat. Commun.">
        <title>Whole-genome sequencing of Oryza brachyantha reveals mechanisms underlying Oryza genome evolution.</title>
        <authorList>
            <person name="Chen J."/>
            <person name="Huang Q."/>
            <person name="Gao D."/>
            <person name="Wang J."/>
            <person name="Lang Y."/>
            <person name="Liu T."/>
            <person name="Li B."/>
            <person name="Bai Z."/>
            <person name="Luis Goicoechea J."/>
            <person name="Liang C."/>
            <person name="Chen C."/>
            <person name="Zhang W."/>
            <person name="Sun S."/>
            <person name="Liao Y."/>
            <person name="Zhang X."/>
            <person name="Yang L."/>
            <person name="Song C."/>
            <person name="Wang M."/>
            <person name="Shi J."/>
            <person name="Liu G."/>
            <person name="Liu J."/>
            <person name="Zhou H."/>
            <person name="Zhou W."/>
            <person name="Yu Q."/>
            <person name="An N."/>
            <person name="Chen Y."/>
            <person name="Cai Q."/>
            <person name="Wang B."/>
            <person name="Liu B."/>
            <person name="Min J."/>
            <person name="Huang Y."/>
            <person name="Wu H."/>
            <person name="Li Z."/>
            <person name="Zhang Y."/>
            <person name="Yin Y."/>
            <person name="Song W."/>
            <person name="Jiang J."/>
            <person name="Jackson S.A."/>
            <person name="Wing R.A."/>
            <person name="Wang J."/>
            <person name="Chen M."/>
        </authorList>
    </citation>
    <scope>NUCLEOTIDE SEQUENCE [LARGE SCALE GENOMIC DNA]</scope>
    <source>
        <strain evidence="2">cv. IRGC 101232</strain>
    </source>
</reference>
<dbReference type="HOGENOM" id="CLU_1761579_0_0_1"/>
<keyword evidence="1" id="KW-1133">Transmembrane helix</keyword>